<organism evidence="3 4">
    <name type="scientific">Robbsia betulipollinis</name>
    <dbReference type="NCBI Taxonomy" id="2981849"/>
    <lineage>
        <taxon>Bacteria</taxon>
        <taxon>Pseudomonadati</taxon>
        <taxon>Pseudomonadota</taxon>
        <taxon>Betaproteobacteria</taxon>
        <taxon>Burkholderiales</taxon>
        <taxon>Burkholderiaceae</taxon>
        <taxon>Robbsia</taxon>
    </lineage>
</organism>
<comment type="similarity">
    <text evidence="1">Belongs to the ComF/GntX family.</text>
</comment>
<dbReference type="EMBL" id="JAPMXC010000001">
    <property type="protein sequence ID" value="MCY0387150.1"/>
    <property type="molecule type" value="Genomic_DNA"/>
</dbReference>
<dbReference type="Proteomes" id="UP001082899">
    <property type="component" value="Unassembled WGS sequence"/>
</dbReference>
<dbReference type="InterPro" id="IPR029057">
    <property type="entry name" value="PRTase-like"/>
</dbReference>
<sequence>MSDLFGPAPAGTPASASASPRAALLRILAACLPGQCLVCGDAAGDALCRRCAQAYWPAAGAIPRCAQCGIRLLSGSDAARARRPRCAPCRLAPPAFDATLALADYRPPLDILAITLKFRGRPALARDLADRLAAGFAKRIACALAAGHETNGAAADTLDIVPELLLPAPLSRRRLVRRGYNQAWELTRRLARQTGIPADPTLLLRRHTTAQSDLNLAARQRNLGRAFRLAPHAAARIAGAHVGLVDDVMTTGATLNALARVLKTAGARRVSNFVIFRTA</sequence>
<dbReference type="Pfam" id="PF00156">
    <property type="entry name" value="Pribosyltran"/>
    <property type="match status" value="1"/>
</dbReference>
<dbReference type="SUPFAM" id="SSF53271">
    <property type="entry name" value="PRTase-like"/>
    <property type="match status" value="1"/>
</dbReference>
<proteinExistence type="inferred from homology"/>
<gene>
    <name evidence="3" type="ORF">OVY01_07875</name>
</gene>
<reference evidence="3" key="1">
    <citation type="submission" date="2022-11" db="EMBL/GenBank/DDBJ databases">
        <title>Robbsia betulipollinis sp. nov., isolated from pollen of birch (Betula pendula).</title>
        <authorList>
            <person name="Shi H."/>
            <person name="Ambika Manirajan B."/>
            <person name="Ratering S."/>
            <person name="Geissler-Plaum R."/>
            <person name="Schnell S."/>
        </authorList>
    </citation>
    <scope>NUCLEOTIDE SEQUENCE</scope>
    <source>
        <strain evidence="3">Bb-Pol-6</strain>
    </source>
</reference>
<protein>
    <submittedName>
        <fullName evidence="3">ComF family protein</fullName>
    </submittedName>
</protein>
<dbReference type="Gene3D" id="3.40.50.2020">
    <property type="match status" value="1"/>
</dbReference>
<evidence type="ECO:0000256" key="1">
    <source>
        <dbReference type="ARBA" id="ARBA00008007"/>
    </source>
</evidence>
<accession>A0ABT3ZLJ9</accession>
<name>A0ABT3ZLJ9_9BURK</name>
<evidence type="ECO:0000313" key="3">
    <source>
        <dbReference type="EMBL" id="MCY0387150.1"/>
    </source>
</evidence>
<comment type="caution">
    <text evidence="3">The sequence shown here is derived from an EMBL/GenBank/DDBJ whole genome shotgun (WGS) entry which is preliminary data.</text>
</comment>
<dbReference type="InterPro" id="IPR051910">
    <property type="entry name" value="ComF/GntX_DNA_util-trans"/>
</dbReference>
<evidence type="ECO:0000259" key="2">
    <source>
        <dbReference type="Pfam" id="PF00156"/>
    </source>
</evidence>
<dbReference type="PANTHER" id="PTHR47505">
    <property type="entry name" value="DNA UTILIZATION PROTEIN YHGH"/>
    <property type="match status" value="1"/>
</dbReference>
<feature type="domain" description="Phosphoribosyltransferase" evidence="2">
    <location>
        <begin position="207"/>
        <end position="276"/>
    </location>
</feature>
<dbReference type="PANTHER" id="PTHR47505:SF1">
    <property type="entry name" value="DNA UTILIZATION PROTEIN YHGH"/>
    <property type="match status" value="1"/>
</dbReference>
<dbReference type="RefSeq" id="WP_267846904.1">
    <property type="nucleotide sequence ID" value="NZ_JAPMXC010000001.1"/>
</dbReference>
<dbReference type="CDD" id="cd06223">
    <property type="entry name" value="PRTases_typeI"/>
    <property type="match status" value="1"/>
</dbReference>
<evidence type="ECO:0000313" key="4">
    <source>
        <dbReference type="Proteomes" id="UP001082899"/>
    </source>
</evidence>
<dbReference type="InterPro" id="IPR000836">
    <property type="entry name" value="PRTase_dom"/>
</dbReference>
<keyword evidence="4" id="KW-1185">Reference proteome</keyword>